<feature type="compositionally biased region" description="Acidic residues" evidence="11">
    <location>
        <begin position="62"/>
        <end position="75"/>
    </location>
</feature>
<sequence length="983" mass="107615">MDGVQAEQRRHMEVEGPSSRPRRPLEVRDTSSPITRKRTRSEHRSKEEPNSSGNERHRDQEEMADINGEDEEEQQPSESEHESSSHEQSEDSDKDAAKDEQVVRQEPSSSLGSESIRDVTVENAGVLNCGVCCLPLNPPIFQCFVGHFVCSACRCKMTAVERCHVCHGSTSFHRCYDTEKILNSILVPCPHAAHGCATKPVYYDREEHAHVCAHAPCCCPGEACSFIGSVAALLNHIAAAHGWPCTVETSTGSSFNVDFSDGINIVTPVRETSKHLFVLDVTRAPFGRVVTVFCVHPHPAATAELKLSYSRLNISSRHHQCSEFKLACTDLSSALPSDSKEHFHLVLPKTVDGQDEGTIRIEALIGAISPSSARSSMSTLDTKFFVQAGVQPERRRHEQHGSIPESLSGSSESLLIEGVTVENAGVLDCGVCFLPLRPPVFQCEVGHIVCAACRTKLEVAGRCHCHVCRDPTEFHRCFDTEKILNSILVPCLHAAHGCKTKPVYHDREDHARSCAHAPCHCPGEACGFVGSVTALLDHIAATHGWPWTVETSTVSSFYVYLRDGMNIIVTPVRATAEFLFVLKVTRVPIGRVVTGFCVHPHSGATAGITLSYHCLSSVGSWRWHNQCSEFKLSCTDLSSALLATDSNECFQLVLPMTIHGEDEGTQKENAVPPGLAAAIVPGEPEKGISASAMAPSKRQHPGTMTMTVDTDYLDCGICNHPLKPPIFQCKNGHMLCSPCRDMLAPAGKCHMCGITTRGYDRCNLMEKLMENSFVKCPNTAHGCGIEPVYYDLAGHLQVCPYAPCHCPSESCSFVGATKQLVDHITGSHGWPCTTKVIMARETRIRLQDGFNFLVLDHLVDKQGAGAIITSTTGKFFFILNVARQPHGQHFLFNISVLCIDPHHIYDGQGQFSKAIKCALTYGWSSDNFLCHNSLHSEIKVDCTDLSDGLPSHEMCFKFLVPNSVLEDTANQEAIDVDVSITIC</sequence>
<dbReference type="GO" id="GO:0005737">
    <property type="term" value="C:cytoplasm"/>
    <property type="evidence" value="ECO:0007669"/>
    <property type="project" value="TreeGrafter"/>
</dbReference>
<dbReference type="UniPathway" id="UPA00143"/>
<feature type="non-terminal residue" evidence="13">
    <location>
        <position position="1"/>
    </location>
</feature>
<dbReference type="Gene3D" id="3.30.40.10">
    <property type="entry name" value="Zinc/RING finger domain, C3HC4 (zinc finger)"/>
    <property type="match status" value="3"/>
</dbReference>
<keyword evidence="5" id="KW-0808">Transferase</keyword>
<evidence type="ECO:0000256" key="2">
    <source>
        <dbReference type="ARBA" id="ARBA00004906"/>
    </source>
</evidence>
<evidence type="ECO:0000256" key="10">
    <source>
        <dbReference type="PROSITE-ProRule" id="PRU00455"/>
    </source>
</evidence>
<keyword evidence="14" id="KW-1185">Reference proteome</keyword>
<dbReference type="Proteomes" id="UP000324897">
    <property type="component" value="Chromosome 7"/>
</dbReference>
<comment type="caution">
    <text evidence="13">The sequence shown here is derived from an EMBL/GenBank/DDBJ whole genome shotgun (WGS) entry which is preliminary data.</text>
</comment>
<feature type="domain" description="SIAH-type" evidence="12">
    <location>
        <begin position="771"/>
        <end position="829"/>
    </location>
</feature>
<keyword evidence="7 10" id="KW-0863">Zinc-finger</keyword>
<keyword evidence="8" id="KW-0833">Ubl conjugation pathway</keyword>
<name>A0A5J9U242_9POAL</name>
<accession>A0A5J9U242</accession>
<dbReference type="PROSITE" id="PS51081">
    <property type="entry name" value="ZF_SIAH"/>
    <property type="match status" value="3"/>
</dbReference>
<evidence type="ECO:0000256" key="3">
    <source>
        <dbReference type="ARBA" id="ARBA00009119"/>
    </source>
</evidence>
<evidence type="ECO:0000256" key="7">
    <source>
        <dbReference type="ARBA" id="ARBA00022771"/>
    </source>
</evidence>
<feature type="domain" description="SIAH-type" evidence="12">
    <location>
        <begin position="184"/>
        <end position="242"/>
    </location>
</feature>
<dbReference type="SUPFAM" id="SSF49599">
    <property type="entry name" value="TRAF domain-like"/>
    <property type="match status" value="3"/>
</dbReference>
<dbReference type="InterPro" id="IPR052088">
    <property type="entry name" value="E3_ubiquitin-ligase_SINA"/>
</dbReference>
<comment type="similarity">
    <text evidence="3">Belongs to the SINA (Seven in absentia) family.</text>
</comment>
<feature type="region of interest" description="Disordered" evidence="11">
    <location>
        <begin position="1"/>
        <end position="116"/>
    </location>
</feature>
<keyword evidence="6" id="KW-0479">Metal-binding</keyword>
<feature type="compositionally biased region" description="Basic and acidic residues" evidence="11">
    <location>
        <begin position="42"/>
        <end position="61"/>
    </location>
</feature>
<dbReference type="GO" id="GO:0016567">
    <property type="term" value="P:protein ubiquitination"/>
    <property type="evidence" value="ECO:0007669"/>
    <property type="project" value="UniProtKB-UniPathway"/>
</dbReference>
<comment type="catalytic activity">
    <reaction evidence="1">
        <text>S-ubiquitinyl-[E2 ubiquitin-conjugating enzyme]-L-cysteine + [acceptor protein]-L-lysine = [E2 ubiquitin-conjugating enzyme]-L-cysteine + N(6)-ubiquitinyl-[acceptor protein]-L-lysine.</text>
        <dbReference type="EC" id="2.3.2.27"/>
    </reaction>
</comment>
<evidence type="ECO:0000256" key="5">
    <source>
        <dbReference type="ARBA" id="ARBA00022679"/>
    </source>
</evidence>
<feature type="domain" description="SIAH-type" evidence="12">
    <location>
        <begin position="486"/>
        <end position="544"/>
    </location>
</feature>
<dbReference type="InterPro" id="IPR013083">
    <property type="entry name" value="Znf_RING/FYVE/PHD"/>
</dbReference>
<feature type="compositionally biased region" description="Basic and acidic residues" evidence="11">
    <location>
        <begin position="78"/>
        <end position="103"/>
    </location>
</feature>
<evidence type="ECO:0000259" key="12">
    <source>
        <dbReference type="PROSITE" id="PS51081"/>
    </source>
</evidence>
<dbReference type="AlphaFoldDB" id="A0A5J9U242"/>
<gene>
    <name evidence="13" type="ORF">EJB05_33724</name>
</gene>
<dbReference type="EC" id="2.3.2.27" evidence="4"/>
<dbReference type="Gramene" id="TVU17674">
    <property type="protein sequence ID" value="TVU17674"/>
    <property type="gene ID" value="EJB05_33724"/>
</dbReference>
<dbReference type="InterPro" id="IPR049548">
    <property type="entry name" value="Sina-like_RING"/>
</dbReference>
<dbReference type="GO" id="GO:0061630">
    <property type="term" value="F:ubiquitin protein ligase activity"/>
    <property type="evidence" value="ECO:0007669"/>
    <property type="project" value="UniProtKB-EC"/>
</dbReference>
<evidence type="ECO:0000313" key="13">
    <source>
        <dbReference type="EMBL" id="TVU17674.1"/>
    </source>
</evidence>
<reference evidence="13 14" key="1">
    <citation type="journal article" date="2019" name="Sci. Rep.">
        <title>A high-quality genome of Eragrostis curvula grass provides insights into Poaceae evolution and supports new strategies to enhance forage quality.</title>
        <authorList>
            <person name="Carballo J."/>
            <person name="Santos B.A.C.M."/>
            <person name="Zappacosta D."/>
            <person name="Garbus I."/>
            <person name="Selva J.P."/>
            <person name="Gallo C.A."/>
            <person name="Diaz A."/>
            <person name="Albertini E."/>
            <person name="Caccamo M."/>
            <person name="Echenique V."/>
        </authorList>
    </citation>
    <scope>NUCLEOTIDE SEQUENCE [LARGE SCALE GENOMIC DNA]</scope>
    <source>
        <strain evidence="14">cv. Victoria</strain>
        <tissue evidence="13">Leaf</tissue>
    </source>
</reference>
<dbReference type="EMBL" id="RWGY01000029">
    <property type="protein sequence ID" value="TVU17674.1"/>
    <property type="molecule type" value="Genomic_DNA"/>
</dbReference>
<dbReference type="Pfam" id="PF21362">
    <property type="entry name" value="Sina_RING"/>
    <property type="match status" value="2"/>
</dbReference>
<evidence type="ECO:0000256" key="1">
    <source>
        <dbReference type="ARBA" id="ARBA00000900"/>
    </source>
</evidence>
<dbReference type="Pfam" id="PF21361">
    <property type="entry name" value="Sina_ZnF"/>
    <property type="match status" value="2"/>
</dbReference>
<dbReference type="PANTHER" id="PTHR10315:SF96">
    <property type="entry name" value="SIAH-TYPE DOMAIN-CONTAINING PROTEIN"/>
    <property type="match status" value="1"/>
</dbReference>
<dbReference type="PANTHER" id="PTHR10315">
    <property type="entry name" value="E3 UBIQUITIN PROTEIN LIGASE SIAH"/>
    <property type="match status" value="1"/>
</dbReference>
<evidence type="ECO:0000313" key="14">
    <source>
        <dbReference type="Proteomes" id="UP000324897"/>
    </source>
</evidence>
<dbReference type="OrthoDB" id="4788989at2759"/>
<keyword evidence="9" id="KW-0862">Zinc</keyword>
<evidence type="ECO:0000256" key="6">
    <source>
        <dbReference type="ARBA" id="ARBA00022723"/>
    </source>
</evidence>
<evidence type="ECO:0000256" key="9">
    <source>
        <dbReference type="ARBA" id="ARBA00022833"/>
    </source>
</evidence>
<dbReference type="GO" id="GO:0008270">
    <property type="term" value="F:zinc ion binding"/>
    <property type="evidence" value="ECO:0007669"/>
    <property type="project" value="UniProtKB-KW"/>
</dbReference>
<evidence type="ECO:0000256" key="11">
    <source>
        <dbReference type="SAM" id="MobiDB-lite"/>
    </source>
</evidence>
<evidence type="ECO:0000256" key="8">
    <source>
        <dbReference type="ARBA" id="ARBA00022786"/>
    </source>
</evidence>
<protein>
    <recommendedName>
        <fullName evidence="4">RING-type E3 ubiquitin transferase</fullName>
        <ecNumber evidence="4">2.3.2.27</ecNumber>
    </recommendedName>
</protein>
<organism evidence="13 14">
    <name type="scientific">Eragrostis curvula</name>
    <name type="common">weeping love grass</name>
    <dbReference type="NCBI Taxonomy" id="38414"/>
    <lineage>
        <taxon>Eukaryota</taxon>
        <taxon>Viridiplantae</taxon>
        <taxon>Streptophyta</taxon>
        <taxon>Embryophyta</taxon>
        <taxon>Tracheophyta</taxon>
        <taxon>Spermatophyta</taxon>
        <taxon>Magnoliopsida</taxon>
        <taxon>Liliopsida</taxon>
        <taxon>Poales</taxon>
        <taxon>Poaceae</taxon>
        <taxon>PACMAD clade</taxon>
        <taxon>Chloridoideae</taxon>
        <taxon>Eragrostideae</taxon>
        <taxon>Eragrostidinae</taxon>
        <taxon>Eragrostis</taxon>
    </lineage>
</organism>
<dbReference type="InterPro" id="IPR013010">
    <property type="entry name" value="Znf_SIAH"/>
</dbReference>
<proteinExistence type="inferred from homology"/>
<comment type="pathway">
    <text evidence="2">Protein modification; protein ubiquitination.</text>
</comment>
<evidence type="ECO:0000256" key="4">
    <source>
        <dbReference type="ARBA" id="ARBA00012483"/>
    </source>
</evidence>